<evidence type="ECO:0000313" key="1">
    <source>
        <dbReference type="EMBL" id="MEJ8572065.1"/>
    </source>
</evidence>
<dbReference type="Pfam" id="PF13469">
    <property type="entry name" value="Sulfotransfer_3"/>
    <property type="match status" value="1"/>
</dbReference>
<keyword evidence="1" id="KW-0808">Transferase</keyword>
<dbReference type="Gene3D" id="3.40.50.300">
    <property type="entry name" value="P-loop containing nucleotide triphosphate hydrolases"/>
    <property type="match status" value="1"/>
</dbReference>
<evidence type="ECO:0000313" key="2">
    <source>
        <dbReference type="Proteomes" id="UP001378188"/>
    </source>
</evidence>
<dbReference type="SUPFAM" id="SSF52540">
    <property type="entry name" value="P-loop containing nucleoside triphosphate hydrolases"/>
    <property type="match status" value="1"/>
</dbReference>
<name>A0AAW9RJF4_9HYPH</name>
<keyword evidence="2" id="KW-1185">Reference proteome</keyword>
<comment type="caution">
    <text evidence="1">The sequence shown here is derived from an EMBL/GenBank/DDBJ whole genome shotgun (WGS) entry which is preliminary data.</text>
</comment>
<dbReference type="InterPro" id="IPR027417">
    <property type="entry name" value="P-loop_NTPase"/>
</dbReference>
<dbReference type="EMBL" id="JAZHOF010000004">
    <property type="protein sequence ID" value="MEJ8572065.1"/>
    <property type="molecule type" value="Genomic_DNA"/>
</dbReference>
<protein>
    <submittedName>
        <fullName evidence="1">Sulfotransferase</fullName>
        <ecNumber evidence="1">2.8.2.-</ecNumber>
    </submittedName>
</protein>
<proteinExistence type="predicted"/>
<dbReference type="Proteomes" id="UP001378188">
    <property type="component" value="Unassembled WGS sequence"/>
</dbReference>
<dbReference type="RefSeq" id="WP_340329763.1">
    <property type="nucleotide sequence ID" value="NZ_JAZHOF010000004.1"/>
</dbReference>
<dbReference type="AlphaFoldDB" id="A0AAW9RJF4"/>
<sequence length="307" mass="34051">MKDNTVQVLKSRLRRALVANDLAAADAVMDELSGVMTWAHVTSVHDIPLVAAPPSLDAQPPAGFVFVSGAPRSGTTALGRLLNSHPDIGMFTEFYSERFGYSPEMFSPAYIAELYARGLLPTLNKHKNESVLAEMGGFRIVGDKRPNFMYSAQLTLKRFAGHRVSIVHIVRDPYAVAHSYLQRARDNTWSESRDHKVAADEINKNTLLALALLESERDPQHQVLIVDYDELWQSRETIVGLFSALGLSGEELDVEGLDNVLKNALAVARKPREFSSAETEYLEQNLDLAGLERLMERKLELLHGAPG</sequence>
<gene>
    <name evidence="1" type="ORF">V3328_11310</name>
</gene>
<reference evidence="1 2" key="1">
    <citation type="submission" date="2024-02" db="EMBL/GenBank/DDBJ databases">
        <title>Genome analysis and characterization of Microbaculum marinisediminis sp. nov., isolated from marine sediment.</title>
        <authorList>
            <person name="Du Z.-J."/>
            <person name="Ye Y.-Q."/>
            <person name="Zhang Z.-R."/>
            <person name="Yuan S.-M."/>
            <person name="Zhang X.-Y."/>
        </authorList>
    </citation>
    <scope>NUCLEOTIDE SEQUENCE [LARGE SCALE GENOMIC DNA]</scope>
    <source>
        <strain evidence="1 2">SDUM1044001</strain>
    </source>
</reference>
<dbReference type="EC" id="2.8.2.-" evidence="1"/>
<dbReference type="GO" id="GO:0016740">
    <property type="term" value="F:transferase activity"/>
    <property type="evidence" value="ECO:0007669"/>
    <property type="project" value="UniProtKB-KW"/>
</dbReference>
<accession>A0AAW9RJF4</accession>
<organism evidence="1 2">
    <name type="scientific">Microbaculum marinum</name>
    <dbReference type="NCBI Taxonomy" id="1764581"/>
    <lineage>
        <taxon>Bacteria</taxon>
        <taxon>Pseudomonadati</taxon>
        <taxon>Pseudomonadota</taxon>
        <taxon>Alphaproteobacteria</taxon>
        <taxon>Hyphomicrobiales</taxon>
        <taxon>Tepidamorphaceae</taxon>
        <taxon>Microbaculum</taxon>
    </lineage>
</organism>